<sequence length="340" mass="37170">MWSRELCFFGRWDLRGKERAVTVNSGSYVKARFSGSSLTVSFDLSLNRPHCECTKEGSYPTIAWQMDGGEWHEAELAASVTLAEGLGKGAHTVMLMVRGLDEHQSRWSPPLVASVTFTGFVTEKLERALPQWRKPKLTMEFLGDSITEGVIVNEGRAGVLPGIPFTWPWLADARQSYAAQTALALGAEWRQVGFGATGLKRVGSGGAPGALDAFDFVYAGCPRDRWQPDIVVINQGTNESSMPPVDYQRLYAQYLAQIRRAYPKAKLVALRPFVGAQEAPIKAAVVERNAAGDSRVYYLDSAGWYEGPLHPTVTGSAALAEKLVRALEAQVLPHEAVGRA</sequence>
<dbReference type="AlphaFoldDB" id="A0A7W9SLK2"/>
<comment type="caution">
    <text evidence="3">The sequence shown here is derived from an EMBL/GenBank/DDBJ whole genome shotgun (WGS) entry which is preliminary data.</text>
</comment>
<dbReference type="Proteomes" id="UP000520814">
    <property type="component" value="Unassembled WGS sequence"/>
</dbReference>
<organism evidence="3 4">
    <name type="scientific">Armatimonas rosea</name>
    <dbReference type="NCBI Taxonomy" id="685828"/>
    <lineage>
        <taxon>Bacteria</taxon>
        <taxon>Bacillati</taxon>
        <taxon>Armatimonadota</taxon>
        <taxon>Armatimonadia</taxon>
        <taxon>Armatimonadales</taxon>
        <taxon>Armatimonadaceae</taxon>
        <taxon>Armatimonas</taxon>
    </lineage>
</organism>
<dbReference type="Pfam" id="PF17996">
    <property type="entry name" value="CE2_N"/>
    <property type="match status" value="1"/>
</dbReference>
<evidence type="ECO:0000313" key="4">
    <source>
        <dbReference type="Proteomes" id="UP000520814"/>
    </source>
</evidence>
<feature type="domain" description="SGNH hydrolase-type esterase" evidence="1">
    <location>
        <begin position="141"/>
        <end position="316"/>
    </location>
</feature>
<feature type="domain" description="Carbohydrate esterase 2 N-terminal" evidence="2">
    <location>
        <begin position="9"/>
        <end position="98"/>
    </location>
</feature>
<dbReference type="EMBL" id="JACHGW010000001">
    <property type="protein sequence ID" value="MBB6048882.1"/>
    <property type="molecule type" value="Genomic_DNA"/>
</dbReference>
<proteinExistence type="predicted"/>
<evidence type="ECO:0000313" key="3">
    <source>
        <dbReference type="EMBL" id="MBB6048882.1"/>
    </source>
</evidence>
<evidence type="ECO:0000259" key="1">
    <source>
        <dbReference type="Pfam" id="PF13472"/>
    </source>
</evidence>
<dbReference type="InterPro" id="IPR040794">
    <property type="entry name" value="CE2_N"/>
</dbReference>
<dbReference type="InterPro" id="IPR036514">
    <property type="entry name" value="SGNH_hydro_sf"/>
</dbReference>
<reference evidence="3 4" key="1">
    <citation type="submission" date="2020-08" db="EMBL/GenBank/DDBJ databases">
        <title>Genomic Encyclopedia of Type Strains, Phase IV (KMG-IV): sequencing the most valuable type-strain genomes for metagenomic binning, comparative biology and taxonomic classification.</title>
        <authorList>
            <person name="Goeker M."/>
        </authorList>
    </citation>
    <scope>NUCLEOTIDE SEQUENCE [LARGE SCALE GENOMIC DNA]</scope>
    <source>
        <strain evidence="3 4">DSM 23562</strain>
    </source>
</reference>
<dbReference type="Pfam" id="PF13472">
    <property type="entry name" value="Lipase_GDSL_2"/>
    <property type="match status" value="1"/>
</dbReference>
<dbReference type="InterPro" id="IPR052762">
    <property type="entry name" value="PCW_deacetylase/CE"/>
</dbReference>
<name>A0A7W9SLK2_ARMRO</name>
<dbReference type="Gene3D" id="3.40.50.1110">
    <property type="entry name" value="SGNH hydrolase"/>
    <property type="match status" value="1"/>
</dbReference>
<dbReference type="PANTHER" id="PTHR37834:SF2">
    <property type="entry name" value="ESTERASE, SGNH HYDROLASE-TYPE"/>
    <property type="match status" value="1"/>
</dbReference>
<dbReference type="InterPro" id="IPR013830">
    <property type="entry name" value="SGNH_hydro"/>
</dbReference>
<keyword evidence="4" id="KW-1185">Reference proteome</keyword>
<dbReference type="PANTHER" id="PTHR37834">
    <property type="entry name" value="GDSL-LIKE LIPASE/ACYLHYDROLASE DOMAIN PROTEIN (AFU_ORTHOLOGUE AFUA_2G00620)"/>
    <property type="match status" value="1"/>
</dbReference>
<evidence type="ECO:0000259" key="2">
    <source>
        <dbReference type="Pfam" id="PF17996"/>
    </source>
</evidence>
<protein>
    <submittedName>
        <fullName evidence="3">Lysophospholipase L1-like esterase</fullName>
    </submittedName>
</protein>
<dbReference type="RefSeq" id="WP_184192505.1">
    <property type="nucleotide sequence ID" value="NZ_JACHGW010000001.1"/>
</dbReference>
<dbReference type="Gene3D" id="2.60.120.260">
    <property type="entry name" value="Galactose-binding domain-like"/>
    <property type="match status" value="1"/>
</dbReference>
<gene>
    <name evidence="3" type="ORF">HNQ39_000644</name>
</gene>
<accession>A0A7W9SLK2</accession>
<dbReference type="SUPFAM" id="SSF52266">
    <property type="entry name" value="SGNH hydrolase"/>
    <property type="match status" value="1"/>
</dbReference>